<evidence type="ECO:0000313" key="1">
    <source>
        <dbReference type="EMBL" id="CUP20390.1"/>
    </source>
</evidence>
<dbReference type="RefSeq" id="WP_055268293.1">
    <property type="nucleotide sequence ID" value="NZ_CABIXQ010000031.1"/>
</dbReference>
<dbReference type="AlphaFoldDB" id="A0A174LFL7"/>
<accession>A0A174LFL7</accession>
<sequence>MKEDLKLYRCIFLKENKSYIIGKDIFNSKIYYIKKNEETENFRIGTDNSFYAIKEEYGTLFKKVILNVINYESVIKMTI</sequence>
<dbReference type="Proteomes" id="UP000095594">
    <property type="component" value="Unassembled WGS sequence"/>
</dbReference>
<proteinExistence type="predicted"/>
<reference evidence="1 2" key="1">
    <citation type="submission" date="2015-09" db="EMBL/GenBank/DDBJ databases">
        <authorList>
            <consortium name="Pathogen Informatics"/>
        </authorList>
    </citation>
    <scope>NUCLEOTIDE SEQUENCE [LARGE SCALE GENOMIC DNA]</scope>
    <source>
        <strain evidence="1 2">2789STDY5834856</strain>
    </source>
</reference>
<name>A0A174LFL7_9CLOT</name>
<organism evidence="1 2">
    <name type="scientific">Clostridium disporicum</name>
    <dbReference type="NCBI Taxonomy" id="84024"/>
    <lineage>
        <taxon>Bacteria</taxon>
        <taxon>Bacillati</taxon>
        <taxon>Bacillota</taxon>
        <taxon>Clostridia</taxon>
        <taxon>Eubacteriales</taxon>
        <taxon>Clostridiaceae</taxon>
        <taxon>Clostridium</taxon>
    </lineage>
</organism>
<dbReference type="EMBL" id="CYZX01000031">
    <property type="protein sequence ID" value="CUP20390.1"/>
    <property type="molecule type" value="Genomic_DNA"/>
</dbReference>
<protein>
    <submittedName>
        <fullName evidence="1">Uncharacterized protein</fullName>
    </submittedName>
</protein>
<evidence type="ECO:0000313" key="2">
    <source>
        <dbReference type="Proteomes" id="UP000095594"/>
    </source>
</evidence>
<gene>
    <name evidence="1" type="ORF">ERS852471_03194</name>
</gene>